<dbReference type="SUPFAM" id="SSF52172">
    <property type="entry name" value="CheY-like"/>
    <property type="match status" value="1"/>
</dbReference>
<dbReference type="PROSITE" id="PS51755">
    <property type="entry name" value="OMPR_PHOB"/>
    <property type="match status" value="1"/>
</dbReference>
<keyword evidence="12" id="KW-1185">Reference proteome</keyword>
<dbReference type="RefSeq" id="WP_152188969.1">
    <property type="nucleotide sequence ID" value="NZ_WFKI01000058.1"/>
</dbReference>
<evidence type="ECO:0000256" key="4">
    <source>
        <dbReference type="ARBA" id="ARBA00023125"/>
    </source>
</evidence>
<dbReference type="GO" id="GO:0000156">
    <property type="term" value="F:phosphorelay response regulator activity"/>
    <property type="evidence" value="ECO:0007669"/>
    <property type="project" value="TreeGrafter"/>
</dbReference>
<evidence type="ECO:0000313" key="13">
    <source>
        <dbReference type="Proteomes" id="UP000472839"/>
    </source>
</evidence>
<evidence type="ECO:0000256" key="1">
    <source>
        <dbReference type="ARBA" id="ARBA00022553"/>
    </source>
</evidence>
<organism evidence="10 13">
    <name type="scientific">Poseidonibacter ostreae</name>
    <dbReference type="NCBI Taxonomy" id="2654171"/>
    <lineage>
        <taxon>Bacteria</taxon>
        <taxon>Pseudomonadati</taxon>
        <taxon>Campylobacterota</taxon>
        <taxon>Epsilonproteobacteria</taxon>
        <taxon>Campylobacterales</taxon>
        <taxon>Arcobacteraceae</taxon>
        <taxon>Poseidonibacter</taxon>
    </lineage>
</organism>
<dbReference type="Pfam" id="PF00486">
    <property type="entry name" value="Trans_reg_C"/>
    <property type="match status" value="1"/>
</dbReference>
<dbReference type="GO" id="GO:0000976">
    <property type="term" value="F:transcription cis-regulatory region binding"/>
    <property type="evidence" value="ECO:0007669"/>
    <property type="project" value="TreeGrafter"/>
</dbReference>
<evidence type="ECO:0000313" key="10">
    <source>
        <dbReference type="EMBL" id="KAB7889020.1"/>
    </source>
</evidence>
<evidence type="ECO:0000259" key="8">
    <source>
        <dbReference type="PROSITE" id="PS50110"/>
    </source>
</evidence>
<dbReference type="SMART" id="SM00862">
    <property type="entry name" value="Trans_reg_C"/>
    <property type="match status" value="1"/>
</dbReference>
<dbReference type="SUPFAM" id="SSF46894">
    <property type="entry name" value="C-terminal effector domain of the bipartite response regulators"/>
    <property type="match status" value="1"/>
</dbReference>
<dbReference type="Proteomes" id="UP000461010">
    <property type="component" value="Unassembled WGS sequence"/>
</dbReference>
<feature type="domain" description="Response regulatory" evidence="8">
    <location>
        <begin position="2"/>
        <end position="116"/>
    </location>
</feature>
<keyword evidence="2" id="KW-0902">Two-component regulatory system</keyword>
<dbReference type="PANTHER" id="PTHR48111:SF21">
    <property type="entry name" value="DNA-BINDING DUAL MASTER TRANSCRIPTIONAL REGULATOR RPAA"/>
    <property type="match status" value="1"/>
</dbReference>
<keyword evidence="1 6" id="KW-0597">Phosphoprotein</keyword>
<comment type="caution">
    <text evidence="10">The sequence shown here is derived from an EMBL/GenBank/DDBJ whole genome shotgun (WGS) entry which is preliminary data.</text>
</comment>
<dbReference type="Pfam" id="PF00072">
    <property type="entry name" value="Response_reg"/>
    <property type="match status" value="1"/>
</dbReference>
<evidence type="ECO:0000256" key="7">
    <source>
        <dbReference type="PROSITE-ProRule" id="PRU01091"/>
    </source>
</evidence>
<keyword evidence="5" id="KW-0804">Transcription</keyword>
<dbReference type="CDD" id="cd00383">
    <property type="entry name" value="trans_reg_C"/>
    <property type="match status" value="1"/>
</dbReference>
<dbReference type="InterPro" id="IPR001867">
    <property type="entry name" value="OmpR/PhoB-type_DNA-bd"/>
</dbReference>
<feature type="domain" description="OmpR/PhoB-type" evidence="9">
    <location>
        <begin position="124"/>
        <end position="217"/>
    </location>
</feature>
<dbReference type="SMART" id="SM00448">
    <property type="entry name" value="REC"/>
    <property type="match status" value="1"/>
</dbReference>
<evidence type="ECO:0000259" key="9">
    <source>
        <dbReference type="PROSITE" id="PS51755"/>
    </source>
</evidence>
<feature type="DNA-binding region" description="OmpR/PhoB-type" evidence="7">
    <location>
        <begin position="124"/>
        <end position="217"/>
    </location>
</feature>
<dbReference type="GO" id="GO:0006355">
    <property type="term" value="P:regulation of DNA-templated transcription"/>
    <property type="evidence" value="ECO:0007669"/>
    <property type="project" value="InterPro"/>
</dbReference>
<reference evidence="12 13" key="1">
    <citation type="submission" date="2019-10" db="EMBL/GenBank/DDBJ databases">
        <title>Poseidonibacter ostreae sp. nov., isolated from the gut of the Ostrea denselamellosa.</title>
        <authorList>
            <person name="Choi A."/>
        </authorList>
    </citation>
    <scope>NUCLEOTIDE SEQUENCE [LARGE SCALE GENOMIC DNA]</scope>
    <source>
        <strain evidence="10 13">SJOD-M-33</strain>
        <strain evidence="11 12">SJOD-M-5</strain>
    </source>
</reference>
<dbReference type="GO" id="GO:0032993">
    <property type="term" value="C:protein-DNA complex"/>
    <property type="evidence" value="ECO:0007669"/>
    <property type="project" value="TreeGrafter"/>
</dbReference>
<dbReference type="PROSITE" id="PS50110">
    <property type="entry name" value="RESPONSE_REGULATORY"/>
    <property type="match status" value="1"/>
</dbReference>
<dbReference type="GO" id="GO:0005829">
    <property type="term" value="C:cytosol"/>
    <property type="evidence" value="ECO:0007669"/>
    <property type="project" value="TreeGrafter"/>
</dbReference>
<sequence length="217" mass="25654">MKILLLEDDLMLSDILKEYLEVHFYSVFQVFTGNEANEMLYNQKFDLLLFDINVPEINGLNIFEKFKNLGFTIPIIFMTASTNFQEFEKAYRIGANDFLRKPFRLEELKIRIEYIEKNILMSSTELLKIDSKTSFHLINMYLIQNDRIITLPKKEAEIIKYFLLNKNRTISVEELVINIWEYASEPSIATIRTYIKNIRKKLNNLSTIKGLGYILKI</sequence>
<feature type="modified residue" description="4-aspartylphosphate" evidence="6">
    <location>
        <position position="51"/>
    </location>
</feature>
<evidence type="ECO:0000256" key="6">
    <source>
        <dbReference type="PROSITE-ProRule" id="PRU00169"/>
    </source>
</evidence>
<proteinExistence type="predicted"/>
<evidence type="ECO:0000256" key="2">
    <source>
        <dbReference type="ARBA" id="ARBA00023012"/>
    </source>
</evidence>
<dbReference type="EMBL" id="WFKJ01000010">
    <property type="protein sequence ID" value="KAB7891953.1"/>
    <property type="molecule type" value="Genomic_DNA"/>
</dbReference>
<dbReference type="Gene3D" id="1.10.10.10">
    <property type="entry name" value="Winged helix-like DNA-binding domain superfamily/Winged helix DNA-binding domain"/>
    <property type="match status" value="1"/>
</dbReference>
<keyword evidence="3" id="KW-0805">Transcription regulation</keyword>
<gene>
    <name evidence="11" type="ORF">GBG18_05020</name>
    <name evidence="10" type="ORF">GBG19_07470</name>
</gene>
<evidence type="ECO:0000313" key="11">
    <source>
        <dbReference type="EMBL" id="KAB7891953.1"/>
    </source>
</evidence>
<dbReference type="AlphaFoldDB" id="A0A6L4WUF3"/>
<evidence type="ECO:0000313" key="12">
    <source>
        <dbReference type="Proteomes" id="UP000461010"/>
    </source>
</evidence>
<keyword evidence="4 7" id="KW-0238">DNA-binding</keyword>
<dbReference type="InterPro" id="IPR016032">
    <property type="entry name" value="Sig_transdc_resp-reg_C-effctor"/>
</dbReference>
<name>A0A6L4WUF3_9BACT</name>
<dbReference type="EMBL" id="WFKK01000018">
    <property type="protein sequence ID" value="KAB7889020.1"/>
    <property type="molecule type" value="Genomic_DNA"/>
</dbReference>
<accession>A0A6L4WUF3</accession>
<evidence type="ECO:0000256" key="5">
    <source>
        <dbReference type="ARBA" id="ARBA00023163"/>
    </source>
</evidence>
<dbReference type="InterPro" id="IPR039420">
    <property type="entry name" value="WalR-like"/>
</dbReference>
<dbReference type="InterPro" id="IPR036388">
    <property type="entry name" value="WH-like_DNA-bd_sf"/>
</dbReference>
<protein>
    <submittedName>
        <fullName evidence="10">Response regulator</fullName>
    </submittedName>
</protein>
<dbReference type="InterPro" id="IPR011006">
    <property type="entry name" value="CheY-like_superfamily"/>
</dbReference>
<dbReference type="InterPro" id="IPR001789">
    <property type="entry name" value="Sig_transdc_resp-reg_receiver"/>
</dbReference>
<dbReference type="PANTHER" id="PTHR48111">
    <property type="entry name" value="REGULATOR OF RPOS"/>
    <property type="match status" value="1"/>
</dbReference>
<dbReference type="Gene3D" id="3.40.50.2300">
    <property type="match status" value="1"/>
</dbReference>
<evidence type="ECO:0000256" key="3">
    <source>
        <dbReference type="ARBA" id="ARBA00023015"/>
    </source>
</evidence>
<dbReference type="Proteomes" id="UP000472839">
    <property type="component" value="Unassembled WGS sequence"/>
</dbReference>